<dbReference type="AlphaFoldDB" id="A0A843TUM1"/>
<gene>
    <name evidence="1" type="ORF">Taro_007598</name>
</gene>
<sequence>MPRNIPAEVVLRGARYDVCARAASNTHVHRKNGVVVYTTGGTAQWVPLFGGVHHWLAPNRWAPPLRRLVGCARGRHAACVGPTRVHHRPHHRAGCPVVAAPPSGCAPPPCP</sequence>
<comment type="caution">
    <text evidence="1">The sequence shown here is derived from an EMBL/GenBank/DDBJ whole genome shotgun (WGS) entry which is preliminary data.</text>
</comment>
<organism evidence="1 2">
    <name type="scientific">Colocasia esculenta</name>
    <name type="common">Wild taro</name>
    <name type="synonym">Arum esculentum</name>
    <dbReference type="NCBI Taxonomy" id="4460"/>
    <lineage>
        <taxon>Eukaryota</taxon>
        <taxon>Viridiplantae</taxon>
        <taxon>Streptophyta</taxon>
        <taxon>Embryophyta</taxon>
        <taxon>Tracheophyta</taxon>
        <taxon>Spermatophyta</taxon>
        <taxon>Magnoliopsida</taxon>
        <taxon>Liliopsida</taxon>
        <taxon>Araceae</taxon>
        <taxon>Aroideae</taxon>
        <taxon>Colocasieae</taxon>
        <taxon>Colocasia</taxon>
    </lineage>
</organism>
<evidence type="ECO:0000313" key="2">
    <source>
        <dbReference type="Proteomes" id="UP000652761"/>
    </source>
</evidence>
<accession>A0A843TUM1</accession>
<keyword evidence="2" id="KW-1185">Reference proteome</keyword>
<protein>
    <submittedName>
        <fullName evidence="1">Uncharacterized protein</fullName>
    </submittedName>
</protein>
<evidence type="ECO:0000313" key="1">
    <source>
        <dbReference type="EMBL" id="MQL75228.1"/>
    </source>
</evidence>
<dbReference type="EMBL" id="NMUH01000242">
    <property type="protein sequence ID" value="MQL75228.1"/>
    <property type="molecule type" value="Genomic_DNA"/>
</dbReference>
<reference evidence="1" key="1">
    <citation type="submission" date="2017-07" db="EMBL/GenBank/DDBJ databases">
        <title>Taro Niue Genome Assembly and Annotation.</title>
        <authorList>
            <person name="Atibalentja N."/>
            <person name="Keating K."/>
            <person name="Fields C.J."/>
        </authorList>
    </citation>
    <scope>NUCLEOTIDE SEQUENCE</scope>
    <source>
        <strain evidence="1">Niue_2</strain>
        <tissue evidence="1">Leaf</tissue>
    </source>
</reference>
<dbReference type="Proteomes" id="UP000652761">
    <property type="component" value="Unassembled WGS sequence"/>
</dbReference>
<name>A0A843TUM1_COLES</name>
<proteinExistence type="predicted"/>